<evidence type="ECO:0000259" key="1">
    <source>
        <dbReference type="Pfam" id="PF03061"/>
    </source>
</evidence>
<dbReference type="Proteomes" id="UP000789572">
    <property type="component" value="Unassembled WGS sequence"/>
</dbReference>
<sequence>MSNAQHSLASLNHILPKPLTFITLAATLSLVTNIVNRKQSSKLTSQVESALQSLQIVQTLRSDPSYVELNRGYSMFSDEAKKSHLTAGSLSGNGKVAIEPLVFRRKEGFGNEAGEEVVAIYHLGKNLCGHQGIIHGGMLATVMDECLAFTTIPNLPDKNAATAYLHINYRQPCVSDQFVVVKCTVTKVEGRKGFVEGKMETVDGKTIVDANALFISIKILKNDK</sequence>
<dbReference type="Pfam" id="PF03061">
    <property type="entry name" value="4HBT"/>
    <property type="match status" value="1"/>
</dbReference>
<protein>
    <submittedName>
        <fullName evidence="2">840_t:CDS:1</fullName>
    </submittedName>
</protein>
<reference evidence="2" key="1">
    <citation type="submission" date="2021-06" db="EMBL/GenBank/DDBJ databases">
        <authorList>
            <person name="Kallberg Y."/>
            <person name="Tangrot J."/>
            <person name="Rosling A."/>
        </authorList>
    </citation>
    <scope>NUCLEOTIDE SEQUENCE</scope>
    <source>
        <strain evidence="2">IA702</strain>
    </source>
</reference>
<feature type="domain" description="Thioesterase" evidence="1">
    <location>
        <begin position="131"/>
        <end position="206"/>
    </location>
</feature>
<evidence type="ECO:0000313" key="2">
    <source>
        <dbReference type="EMBL" id="CAG8564714.1"/>
    </source>
</evidence>
<gene>
    <name evidence="2" type="ORF">POCULU_LOCUS5686</name>
</gene>
<dbReference type="Gene3D" id="3.10.129.10">
    <property type="entry name" value="Hotdog Thioesterase"/>
    <property type="match status" value="1"/>
</dbReference>
<dbReference type="PANTHER" id="PTHR47260">
    <property type="entry name" value="UPF0644 PROTEIN PB2B4.06"/>
    <property type="match status" value="1"/>
</dbReference>
<dbReference type="AlphaFoldDB" id="A0A9N9BIB4"/>
<comment type="caution">
    <text evidence="2">The sequence shown here is derived from an EMBL/GenBank/DDBJ whole genome shotgun (WGS) entry which is preliminary data.</text>
</comment>
<dbReference type="CDD" id="cd03443">
    <property type="entry name" value="PaaI_thioesterase"/>
    <property type="match status" value="1"/>
</dbReference>
<dbReference type="OrthoDB" id="506431at2759"/>
<organism evidence="2 3">
    <name type="scientific">Paraglomus occultum</name>
    <dbReference type="NCBI Taxonomy" id="144539"/>
    <lineage>
        <taxon>Eukaryota</taxon>
        <taxon>Fungi</taxon>
        <taxon>Fungi incertae sedis</taxon>
        <taxon>Mucoromycota</taxon>
        <taxon>Glomeromycotina</taxon>
        <taxon>Glomeromycetes</taxon>
        <taxon>Paraglomerales</taxon>
        <taxon>Paraglomeraceae</taxon>
        <taxon>Paraglomus</taxon>
    </lineage>
</organism>
<dbReference type="InterPro" id="IPR006683">
    <property type="entry name" value="Thioestr_dom"/>
</dbReference>
<dbReference type="EMBL" id="CAJVPJ010000909">
    <property type="protein sequence ID" value="CAG8564714.1"/>
    <property type="molecule type" value="Genomic_DNA"/>
</dbReference>
<dbReference type="InterPro" id="IPR052061">
    <property type="entry name" value="PTE-AB_protein"/>
</dbReference>
<accession>A0A9N9BIB4</accession>
<dbReference type="InterPro" id="IPR029069">
    <property type="entry name" value="HotDog_dom_sf"/>
</dbReference>
<dbReference type="SUPFAM" id="SSF54637">
    <property type="entry name" value="Thioesterase/thiol ester dehydrase-isomerase"/>
    <property type="match status" value="1"/>
</dbReference>
<keyword evidence="3" id="KW-1185">Reference proteome</keyword>
<dbReference type="PANTHER" id="PTHR47260:SF1">
    <property type="entry name" value="UPF0644 PROTEIN PB2B4.06"/>
    <property type="match status" value="1"/>
</dbReference>
<proteinExistence type="predicted"/>
<evidence type="ECO:0000313" key="3">
    <source>
        <dbReference type="Proteomes" id="UP000789572"/>
    </source>
</evidence>
<name>A0A9N9BIB4_9GLOM</name>